<organism evidence="2 3">
    <name type="scientific">Thermococcus sibiricus</name>
    <dbReference type="NCBI Taxonomy" id="172049"/>
    <lineage>
        <taxon>Archaea</taxon>
        <taxon>Methanobacteriati</taxon>
        <taxon>Methanobacteriota</taxon>
        <taxon>Thermococci</taxon>
        <taxon>Thermococcales</taxon>
        <taxon>Thermococcaceae</taxon>
        <taxon>Thermococcus</taxon>
    </lineage>
</organism>
<accession>A0A117L153</accession>
<reference evidence="3" key="1">
    <citation type="journal article" date="2015" name="MBio">
        <title>Genome-Resolved Metagenomic Analysis Reveals Roles for Candidate Phyla and Other Microbial Community Members in Biogeochemical Transformations in Oil Reservoirs.</title>
        <authorList>
            <person name="Hu P."/>
            <person name="Tom L."/>
            <person name="Singh A."/>
            <person name="Thomas B.C."/>
            <person name="Baker B.J."/>
            <person name="Piceno Y.M."/>
            <person name="Andersen G.L."/>
            <person name="Banfield J.F."/>
        </authorList>
    </citation>
    <scope>NUCLEOTIDE SEQUENCE [LARGE SCALE GENOMIC DNA]</scope>
</reference>
<name>A0A117L153_9EURY</name>
<dbReference type="AlphaFoldDB" id="A0A117L153"/>
<proteinExistence type="predicted"/>
<dbReference type="PATRIC" id="fig|172049.5.peg.601"/>
<keyword evidence="1" id="KW-0175">Coiled coil</keyword>
<dbReference type="Proteomes" id="UP000053911">
    <property type="component" value="Unassembled WGS sequence"/>
</dbReference>
<evidence type="ECO:0000256" key="1">
    <source>
        <dbReference type="SAM" id="Coils"/>
    </source>
</evidence>
<feature type="coiled-coil region" evidence="1">
    <location>
        <begin position="22"/>
        <end position="72"/>
    </location>
</feature>
<protein>
    <submittedName>
        <fullName evidence="2">Uncharacterized protein</fullName>
    </submittedName>
</protein>
<dbReference type="RefSeq" id="WP_283217747.1">
    <property type="nucleotide sequence ID" value="NZ_LGFD01000030.1"/>
</dbReference>
<comment type="caution">
    <text evidence="2">The sequence shown here is derived from an EMBL/GenBank/DDBJ whole genome shotgun (WGS) entry which is preliminary data.</text>
</comment>
<evidence type="ECO:0000313" key="2">
    <source>
        <dbReference type="EMBL" id="KUK17228.1"/>
    </source>
</evidence>
<sequence length="114" mass="13687">MPTITPLGKTSNSLLERYYNLLHQVRELLVSCKREIRRYERLLRHTKDPAEISKIQQKLDALEDLKWFLEDTIKYARLCRWHSCIEEGIQHLEKTLKTGRSSFRKLNRLEYGEV</sequence>
<evidence type="ECO:0000313" key="3">
    <source>
        <dbReference type="Proteomes" id="UP000053911"/>
    </source>
</evidence>
<gene>
    <name evidence="2" type="ORF">XD54_1452</name>
</gene>
<dbReference type="EMBL" id="LGFD01000030">
    <property type="protein sequence ID" value="KUK17228.1"/>
    <property type="molecule type" value="Genomic_DNA"/>
</dbReference>